<reference evidence="2 3" key="1">
    <citation type="submission" date="2019-09" db="EMBL/GenBank/DDBJ databases">
        <authorList>
            <person name="Depoorter E."/>
        </authorList>
    </citation>
    <scope>NUCLEOTIDE SEQUENCE [LARGE SCALE GENOMIC DNA]</scope>
    <source>
        <strain evidence="2 3">R-17378</strain>
    </source>
</reference>
<gene>
    <name evidence="2" type="ORF">BLA17378_04342</name>
</gene>
<accession>A0ABY6XZZ7</accession>
<evidence type="ECO:0000313" key="2">
    <source>
        <dbReference type="EMBL" id="VWC87660.1"/>
    </source>
</evidence>
<evidence type="ECO:0000313" key="3">
    <source>
        <dbReference type="Proteomes" id="UP000494120"/>
    </source>
</evidence>
<feature type="compositionally biased region" description="Basic and acidic residues" evidence="1">
    <location>
        <begin position="1"/>
        <end position="11"/>
    </location>
</feature>
<dbReference type="Proteomes" id="UP000494120">
    <property type="component" value="Unassembled WGS sequence"/>
</dbReference>
<dbReference type="EMBL" id="CABVQG010000016">
    <property type="protein sequence ID" value="VWC87660.1"/>
    <property type="molecule type" value="Genomic_DNA"/>
</dbReference>
<organism evidence="2 3">
    <name type="scientific">Burkholderia aenigmatica</name>
    <dbReference type="NCBI Taxonomy" id="2015348"/>
    <lineage>
        <taxon>Bacteria</taxon>
        <taxon>Pseudomonadati</taxon>
        <taxon>Pseudomonadota</taxon>
        <taxon>Betaproteobacteria</taxon>
        <taxon>Burkholderiales</taxon>
        <taxon>Burkholderiaceae</taxon>
        <taxon>Burkholderia</taxon>
        <taxon>Burkholderia cepacia complex</taxon>
    </lineage>
</organism>
<evidence type="ECO:0000256" key="1">
    <source>
        <dbReference type="SAM" id="MobiDB-lite"/>
    </source>
</evidence>
<protein>
    <submittedName>
        <fullName evidence="2">Uncharacterized protein</fullName>
    </submittedName>
</protein>
<feature type="compositionally biased region" description="Basic and acidic residues" evidence="1">
    <location>
        <begin position="18"/>
        <end position="36"/>
    </location>
</feature>
<feature type="region of interest" description="Disordered" evidence="1">
    <location>
        <begin position="1"/>
        <end position="53"/>
    </location>
</feature>
<proteinExistence type="predicted"/>
<sequence length="78" mass="8240">MRAVARPDTRRLPIARQSDVRARSGHEKAPAQRDAARGLGKADLSGQTARSGAGVTTWAGRAGLKLADHVIAGRSNIR</sequence>
<name>A0ABY6XZZ7_9BURK</name>
<keyword evidence="3" id="KW-1185">Reference proteome</keyword>
<comment type="caution">
    <text evidence="2">The sequence shown here is derived from an EMBL/GenBank/DDBJ whole genome shotgun (WGS) entry which is preliminary data.</text>
</comment>